<organism evidence="2 3">
    <name type="scientific">Araneus ventricosus</name>
    <name type="common">Orbweaver spider</name>
    <name type="synonym">Epeira ventricosa</name>
    <dbReference type="NCBI Taxonomy" id="182803"/>
    <lineage>
        <taxon>Eukaryota</taxon>
        <taxon>Metazoa</taxon>
        <taxon>Ecdysozoa</taxon>
        <taxon>Arthropoda</taxon>
        <taxon>Chelicerata</taxon>
        <taxon>Arachnida</taxon>
        <taxon>Araneae</taxon>
        <taxon>Araneomorphae</taxon>
        <taxon>Entelegynae</taxon>
        <taxon>Araneoidea</taxon>
        <taxon>Araneidae</taxon>
        <taxon>Araneus</taxon>
    </lineage>
</organism>
<feature type="chain" id="PRO_5021256737" evidence="1">
    <location>
        <begin position="17"/>
        <end position="115"/>
    </location>
</feature>
<sequence>MVIMEFFSVVIAFCMALNNKLTFGCDEYIPPQMVITGFSSTQDILPKIIVIRRECLLSDGHEWLSCQKKHSRRSSDLYSAVLIIGRSCSWRSLTNRVVICELMSWHIVRFLFGIK</sequence>
<name>A0A4Y2G023_ARAVE</name>
<dbReference type="Proteomes" id="UP000499080">
    <property type="component" value="Unassembled WGS sequence"/>
</dbReference>
<evidence type="ECO:0000256" key="1">
    <source>
        <dbReference type="SAM" id="SignalP"/>
    </source>
</evidence>
<keyword evidence="1" id="KW-0732">Signal</keyword>
<gene>
    <name evidence="2" type="ORF">AVEN_241179_1</name>
</gene>
<keyword evidence="3" id="KW-1185">Reference proteome</keyword>
<reference evidence="2 3" key="1">
    <citation type="journal article" date="2019" name="Sci. Rep.">
        <title>Orb-weaving spider Araneus ventricosus genome elucidates the spidroin gene catalogue.</title>
        <authorList>
            <person name="Kono N."/>
            <person name="Nakamura H."/>
            <person name="Ohtoshi R."/>
            <person name="Moran D.A.P."/>
            <person name="Shinohara A."/>
            <person name="Yoshida Y."/>
            <person name="Fujiwara M."/>
            <person name="Mori M."/>
            <person name="Tomita M."/>
            <person name="Arakawa K."/>
        </authorList>
    </citation>
    <scope>NUCLEOTIDE SEQUENCE [LARGE SCALE GENOMIC DNA]</scope>
</reference>
<protein>
    <submittedName>
        <fullName evidence="2">Uncharacterized protein</fullName>
    </submittedName>
</protein>
<dbReference type="EMBL" id="BGPR01001159">
    <property type="protein sequence ID" value="GBM46953.1"/>
    <property type="molecule type" value="Genomic_DNA"/>
</dbReference>
<evidence type="ECO:0000313" key="3">
    <source>
        <dbReference type="Proteomes" id="UP000499080"/>
    </source>
</evidence>
<comment type="caution">
    <text evidence="2">The sequence shown here is derived from an EMBL/GenBank/DDBJ whole genome shotgun (WGS) entry which is preliminary data.</text>
</comment>
<proteinExistence type="predicted"/>
<dbReference type="AlphaFoldDB" id="A0A4Y2G023"/>
<accession>A0A4Y2G023</accession>
<feature type="signal peptide" evidence="1">
    <location>
        <begin position="1"/>
        <end position="16"/>
    </location>
</feature>
<evidence type="ECO:0000313" key="2">
    <source>
        <dbReference type="EMBL" id="GBM46953.1"/>
    </source>
</evidence>